<feature type="transmembrane region" description="Helical" evidence="1">
    <location>
        <begin position="69"/>
        <end position="87"/>
    </location>
</feature>
<keyword evidence="2" id="KW-0808">Transferase</keyword>
<keyword evidence="2" id="KW-0328">Glycosyltransferase</keyword>
<organism evidence="2 3">
    <name type="scientific">Escherichia coli</name>
    <dbReference type="NCBI Taxonomy" id="562"/>
    <lineage>
        <taxon>Bacteria</taxon>
        <taxon>Pseudomonadati</taxon>
        <taxon>Pseudomonadota</taxon>
        <taxon>Gammaproteobacteria</taxon>
        <taxon>Enterobacterales</taxon>
        <taxon>Enterobacteriaceae</taxon>
        <taxon>Escherichia</taxon>
    </lineage>
</organism>
<dbReference type="EMBL" id="UGED01000005">
    <property type="protein sequence ID" value="STL26612.1"/>
    <property type="molecule type" value="Genomic_DNA"/>
</dbReference>
<evidence type="ECO:0000256" key="1">
    <source>
        <dbReference type="SAM" id="Phobius"/>
    </source>
</evidence>
<evidence type="ECO:0000313" key="2">
    <source>
        <dbReference type="EMBL" id="STL26612.1"/>
    </source>
</evidence>
<dbReference type="Proteomes" id="UP000254052">
    <property type="component" value="Unassembled WGS sequence"/>
</dbReference>
<keyword evidence="1" id="KW-0472">Membrane</keyword>
<keyword evidence="1" id="KW-1133">Transmembrane helix</keyword>
<accession>A0A377APN8</accession>
<dbReference type="AlphaFoldDB" id="A0A377APN8"/>
<reference evidence="2 3" key="1">
    <citation type="submission" date="2018-06" db="EMBL/GenBank/DDBJ databases">
        <authorList>
            <consortium name="Pathogen Informatics"/>
            <person name="Doyle S."/>
        </authorList>
    </citation>
    <scope>NUCLEOTIDE SEQUENCE [LARGE SCALE GENOMIC DNA]</scope>
    <source>
        <strain evidence="2 3">NCTC9962</strain>
    </source>
</reference>
<proteinExistence type="predicted"/>
<protein>
    <submittedName>
        <fullName evidence="2">Putative 4-hydroxyphenylacetate permease hpaX</fullName>
        <ecNumber evidence="2">2.4.2.3</ecNumber>
    </submittedName>
</protein>
<dbReference type="EC" id="2.4.2.3" evidence="2"/>
<sequence length="98" mass="11212">MIQMLGIIMGFDRIIQRNGDFLDNTGSVHQPAGTSDRYCGDQRHWQHWFSVKSVYDRLVERFDRSFNSGLWFVAALLVIGAGIIWAIPMQSSRPRATP</sequence>
<gene>
    <name evidence="2" type="ORF">NCTC9962_01526</name>
</gene>
<keyword evidence="1" id="KW-0812">Transmembrane</keyword>
<dbReference type="GO" id="GO:0004850">
    <property type="term" value="F:uridine phosphorylase activity"/>
    <property type="evidence" value="ECO:0007669"/>
    <property type="project" value="UniProtKB-EC"/>
</dbReference>
<evidence type="ECO:0000313" key="3">
    <source>
        <dbReference type="Proteomes" id="UP000254052"/>
    </source>
</evidence>
<name>A0A377APN8_ECOLX</name>